<dbReference type="GO" id="GO:0005694">
    <property type="term" value="C:chromosome"/>
    <property type="evidence" value="ECO:0007669"/>
    <property type="project" value="TreeGrafter"/>
</dbReference>
<feature type="region of interest" description="Disordered" evidence="10">
    <location>
        <begin position="866"/>
        <end position="901"/>
    </location>
</feature>
<dbReference type="InterPro" id="IPR032284">
    <property type="entry name" value="RecQ_Zn-bd"/>
</dbReference>
<dbReference type="InterPro" id="IPR027417">
    <property type="entry name" value="P-loop_NTPase"/>
</dbReference>
<feature type="region of interest" description="Disordered" evidence="10">
    <location>
        <begin position="1594"/>
        <end position="1665"/>
    </location>
</feature>
<evidence type="ECO:0000313" key="14">
    <source>
        <dbReference type="EMBL" id="PRW05923.1"/>
    </source>
</evidence>
<feature type="compositionally biased region" description="Gly residues" evidence="10">
    <location>
        <begin position="1594"/>
        <end position="1605"/>
    </location>
</feature>
<dbReference type="EMBL" id="LHPG02000027">
    <property type="protein sequence ID" value="PRW05923.1"/>
    <property type="molecule type" value="Genomic_DNA"/>
</dbReference>
<feature type="region of interest" description="Disordered" evidence="10">
    <location>
        <begin position="196"/>
        <end position="285"/>
    </location>
</feature>
<dbReference type="Gene3D" id="3.30.70.330">
    <property type="match status" value="2"/>
</dbReference>
<dbReference type="SUPFAM" id="SSF52540">
    <property type="entry name" value="P-loop containing nucleoside triphosphate hydrolases"/>
    <property type="match status" value="1"/>
</dbReference>
<dbReference type="GO" id="GO:0043138">
    <property type="term" value="F:3'-5' DNA helicase activity"/>
    <property type="evidence" value="ECO:0007669"/>
    <property type="project" value="UniProtKB-EC"/>
</dbReference>
<feature type="coiled-coil region" evidence="9">
    <location>
        <begin position="285"/>
        <end position="348"/>
    </location>
</feature>
<dbReference type="PROSITE" id="PS50102">
    <property type="entry name" value="RRM"/>
    <property type="match status" value="1"/>
</dbReference>
<keyword evidence="9" id="KW-0175">Coiled coil</keyword>
<dbReference type="GO" id="GO:0005737">
    <property type="term" value="C:cytoplasm"/>
    <property type="evidence" value="ECO:0007669"/>
    <property type="project" value="TreeGrafter"/>
</dbReference>
<evidence type="ECO:0000256" key="5">
    <source>
        <dbReference type="ARBA" id="ARBA00022840"/>
    </source>
</evidence>
<evidence type="ECO:0000259" key="12">
    <source>
        <dbReference type="PROSITE" id="PS51192"/>
    </source>
</evidence>
<feature type="compositionally biased region" description="Gly residues" evidence="10">
    <location>
        <begin position="441"/>
        <end position="454"/>
    </location>
</feature>
<feature type="region of interest" description="Disordered" evidence="10">
    <location>
        <begin position="961"/>
        <end position="988"/>
    </location>
</feature>
<feature type="domain" description="Helicase C-terminal" evidence="13">
    <location>
        <begin position="1384"/>
        <end position="1532"/>
    </location>
</feature>
<keyword evidence="2" id="KW-0547">Nucleotide-binding</keyword>
<evidence type="ECO:0000259" key="11">
    <source>
        <dbReference type="PROSITE" id="PS50102"/>
    </source>
</evidence>
<sequence length="1860" mass="192625">MASDFRDYMAPAGSGECLQLPLDPLVLDPAWSFLPTSPVVGLPGESLLGGGAASGEVPPLPALAPAGLGMFESSVQAAAAARGGAPSQFWGLGAPAATAPSLFLGGGAPPPPLGASPFGAPGGLAAGLQLGMPAGSSAAAVPGLVAAGAAQLSGMGGAAVGAFAPAAALPAFGNAAAGMRAPSPAAPVVVAAAEPSSLTIGGPPLPKQQQQQQQEAAPERTGRRSGGGGRGAAAPRSRSRGRRGGRGRGRGRAAAAAADSDSDYEAESAPSSDDEAVDESEEERAAVEARRKERLRAKNRRAQARYRLKQKALYEQQASAVEAATAELERQRLANEALRERSAALEKIASFKDLSLQALHAAADDAAGAAGTASFPHPLAPPPTLQELHSGDSGSGAATVAAGPDVSSAASSGAQQLRRAGKPPGASQHVPDSSASTGAGSSEGGGGGTSSGGGLRRRPFEQRAEELTALANREKQGGLAAQATPMQQLRDEVLSMMAADFLQDWADFGALAAHTLAELDAGRISEQQAAARLGPAVQYRSLLHTAMLHFKPEVYKQLLAHTHFPDESAEEAAQRWRSVALAMGCTRAQALQLREQYQAYCARLRQLSADSAACMRQLTTLAQGHLDQEATQASSMAGEGGSFLAGRSLRSMMANYLQLFEAAQRLARQPDAALVALLEFHTATGSVISGMQKARCAALYKPLFPDIVAIQNSDDPQRLHPCAVELHGLDAGVSLHQLRQLCSQAGPCLQVLAALEGGEAGSGLALAVFASEAAAAQACDLLNNYPLGSAFLRVQRAQSLPGQLIDLLWSVLEPSSAQAQAQAAADAAQASAAAAQTAAYLREQQQQFLDQQRQVAAQRQAWQEQVWGGNNNGGGGDSGGSSGGQRSNNSGSPPPAEPGNSKISVAMFAAQQQQLAVQQQQLADLQADLRHMQLDQERQATRLSGQQRQLSMQAAMQVGQQRQLTGQQQQLHQAAARQGPQSWANAAAQPPSLAALAGGPTNSVAANLAAGHANNSGSNDSDEWQTAVASHGRHGRRHGAAGGRLSGSGGTGGDSSVSSGSPHATPPPSLGRRSDEKVPRPGGQDGASADPTTKLWMGGIDGSASAETVRSVFGRFGAIYDYELQPATHEKGRTDQWGFVNFKKLTDANRAYEQLVGEVIPELTGTRKLKLQFRPAEAVAATLAGRDTLVILPTGGGKSLAFQLAPLYRHQITVVVTPLLALAKDQVAGCLERGIEAASWSSETPEPRKAMLVRELTGDPEDTTLRLLYTTPESLGMERLREALKVAHECGKLCSFAIDEAHCVSEWGHDFRPAYLRLGELRQEFPGVPMVAATATATADVKKSILSSLKLQNPLVLHGSFNRPNIALQVRYKELLGDGGQEAVVEDLLALLAERRGQCGIIYARLRATCDWLAGRLADADIDCAAYHAGKDSEQRGKIQQEWSEGSYEVVVATIAFGMGIDKADVRYVVHYDPPASIEGLYQEAGRGGRDGQPALSVVYASNAELQEFKRMEKGSRQGSTAAVAAYIQEPRCRRRAILGYFGERRSAGCSADLGESACDFCRDPKAVLRSLAAVEAKLEQQAAAAAAAAAAAQGGGAGGAGQGGEEGEEGEQADPFASARTLERRPAAALQRTAAGAAAAGGMRAPRGGGLARSAPQLPAAGRSPRSLLPELSFAAATPAARAELSVLTLLDSDSDSEAGTPRCPAAAPCLMELTMEEVASAARCASPPSLPTCELLAQLFPSAAGVSAVVPSADGLGFACSDLLPRPCAPGCPAGCCAKQYSKLVEPLPGGGLLAFALAQPPAEVERALMHAFAAALSDHLRPVGASPSKDSLLILLEAPPLHSPPATSPHDAFWAPF</sequence>
<feature type="region of interest" description="Disordered" evidence="10">
    <location>
        <begin position="369"/>
        <end position="457"/>
    </location>
</feature>
<dbReference type="Pfam" id="PF00271">
    <property type="entry name" value="Helicase_C"/>
    <property type="match status" value="1"/>
</dbReference>
<evidence type="ECO:0000256" key="1">
    <source>
        <dbReference type="ARBA" id="ARBA00005446"/>
    </source>
</evidence>
<feature type="compositionally biased region" description="Gly residues" evidence="10">
    <location>
        <begin position="1040"/>
        <end position="1053"/>
    </location>
</feature>
<evidence type="ECO:0000256" key="10">
    <source>
        <dbReference type="SAM" id="MobiDB-lite"/>
    </source>
</evidence>
<keyword evidence="8" id="KW-0694">RNA-binding</keyword>
<feature type="region of interest" description="Disordered" evidence="10">
    <location>
        <begin position="1010"/>
        <end position="1099"/>
    </location>
</feature>
<evidence type="ECO:0000259" key="13">
    <source>
        <dbReference type="PROSITE" id="PS51194"/>
    </source>
</evidence>
<dbReference type="STRING" id="3076.A0A2P6TBJ3"/>
<feature type="coiled-coil region" evidence="9">
    <location>
        <begin position="908"/>
        <end position="935"/>
    </location>
</feature>
<dbReference type="Pfam" id="PF16124">
    <property type="entry name" value="RecQ_Zn_bind"/>
    <property type="match status" value="1"/>
</dbReference>
<dbReference type="CDD" id="cd17920">
    <property type="entry name" value="DEXHc_RecQ"/>
    <property type="match status" value="1"/>
</dbReference>
<dbReference type="Pfam" id="PF00270">
    <property type="entry name" value="DEAD"/>
    <property type="match status" value="1"/>
</dbReference>
<dbReference type="GO" id="GO:0003723">
    <property type="term" value="F:RNA binding"/>
    <property type="evidence" value="ECO:0007669"/>
    <property type="project" value="UniProtKB-UniRule"/>
</dbReference>
<keyword evidence="5" id="KW-0067">ATP-binding</keyword>
<evidence type="ECO:0000256" key="3">
    <source>
        <dbReference type="ARBA" id="ARBA00022801"/>
    </source>
</evidence>
<evidence type="ECO:0000313" key="15">
    <source>
        <dbReference type="Proteomes" id="UP000239899"/>
    </source>
</evidence>
<comment type="catalytic activity">
    <reaction evidence="6">
        <text>Couples ATP hydrolysis with the unwinding of duplex DNA by translocating in the 3'-5' direction.</text>
        <dbReference type="EC" id="5.6.2.4"/>
    </reaction>
</comment>
<dbReference type="PANTHER" id="PTHR13710:SF155">
    <property type="entry name" value="ATP-DEPENDENT DNA HELICASE Q-LIKE 3"/>
    <property type="match status" value="1"/>
</dbReference>
<keyword evidence="4" id="KW-0347">Helicase</keyword>
<evidence type="ECO:0000256" key="4">
    <source>
        <dbReference type="ARBA" id="ARBA00022806"/>
    </source>
</evidence>
<feature type="compositionally biased region" description="Gly residues" evidence="10">
    <location>
        <begin position="870"/>
        <end position="883"/>
    </location>
</feature>
<dbReference type="GO" id="GO:0016787">
    <property type="term" value="F:hydrolase activity"/>
    <property type="evidence" value="ECO:0007669"/>
    <property type="project" value="UniProtKB-KW"/>
</dbReference>
<dbReference type="PANTHER" id="PTHR13710">
    <property type="entry name" value="DNA HELICASE RECQ FAMILY MEMBER"/>
    <property type="match status" value="1"/>
</dbReference>
<dbReference type="InterPro" id="IPR000504">
    <property type="entry name" value="RRM_dom"/>
</dbReference>
<dbReference type="InterPro" id="IPR035979">
    <property type="entry name" value="RBD_domain_sf"/>
</dbReference>
<dbReference type="CDD" id="cd00590">
    <property type="entry name" value="RRM_SF"/>
    <property type="match status" value="1"/>
</dbReference>
<dbReference type="EC" id="5.6.2.4" evidence="7"/>
<dbReference type="SMART" id="SM00360">
    <property type="entry name" value="RRM"/>
    <property type="match status" value="2"/>
</dbReference>
<evidence type="ECO:0000256" key="8">
    <source>
        <dbReference type="PROSITE-ProRule" id="PRU00176"/>
    </source>
</evidence>
<evidence type="ECO:0000256" key="2">
    <source>
        <dbReference type="ARBA" id="ARBA00022741"/>
    </source>
</evidence>
<dbReference type="OrthoDB" id="10261556at2759"/>
<dbReference type="SUPFAM" id="SSF54928">
    <property type="entry name" value="RNA-binding domain, RBD"/>
    <property type="match status" value="1"/>
</dbReference>
<proteinExistence type="inferred from homology"/>
<dbReference type="SMART" id="SM00487">
    <property type="entry name" value="DEXDc"/>
    <property type="match status" value="1"/>
</dbReference>
<name>A0A2P6TBJ3_CHLSO</name>
<accession>A0A2P6TBJ3</accession>
<dbReference type="GO" id="GO:0003700">
    <property type="term" value="F:DNA-binding transcription factor activity"/>
    <property type="evidence" value="ECO:0007669"/>
    <property type="project" value="InterPro"/>
</dbReference>
<feature type="compositionally biased region" description="Low complexity" evidence="10">
    <location>
        <begin position="1054"/>
        <end position="1063"/>
    </location>
</feature>
<feature type="compositionally biased region" description="Acidic residues" evidence="10">
    <location>
        <begin position="260"/>
        <end position="282"/>
    </location>
</feature>
<organism evidence="14 15">
    <name type="scientific">Chlorella sorokiniana</name>
    <name type="common">Freshwater green alga</name>
    <dbReference type="NCBI Taxonomy" id="3076"/>
    <lineage>
        <taxon>Eukaryota</taxon>
        <taxon>Viridiplantae</taxon>
        <taxon>Chlorophyta</taxon>
        <taxon>core chlorophytes</taxon>
        <taxon>Trebouxiophyceae</taxon>
        <taxon>Chlorellales</taxon>
        <taxon>Chlorellaceae</taxon>
        <taxon>Chlorella clade</taxon>
        <taxon>Chlorella</taxon>
    </lineage>
</organism>
<dbReference type="InterPro" id="IPR001650">
    <property type="entry name" value="Helicase_C-like"/>
</dbReference>
<dbReference type="SMART" id="SM00490">
    <property type="entry name" value="HELICc"/>
    <property type="match status" value="1"/>
</dbReference>
<keyword evidence="15" id="KW-1185">Reference proteome</keyword>
<keyword evidence="3" id="KW-0378">Hydrolase</keyword>
<comment type="similarity">
    <text evidence="1">Belongs to the helicase family. RecQ subfamily.</text>
</comment>
<dbReference type="GO" id="GO:0005524">
    <property type="term" value="F:ATP binding"/>
    <property type="evidence" value="ECO:0007669"/>
    <property type="project" value="UniProtKB-KW"/>
</dbReference>
<dbReference type="Pfam" id="PF00076">
    <property type="entry name" value="RRM_1"/>
    <property type="match status" value="1"/>
</dbReference>
<dbReference type="PROSITE" id="PS51194">
    <property type="entry name" value="HELICASE_CTER"/>
    <property type="match status" value="1"/>
</dbReference>
<protein>
    <recommendedName>
        <fullName evidence="7">DNA 3'-5' helicase</fullName>
        <ecNumber evidence="7">5.6.2.4</ecNumber>
    </recommendedName>
</protein>
<dbReference type="InterPro" id="IPR004827">
    <property type="entry name" value="bZIP"/>
</dbReference>
<dbReference type="PROSITE" id="PS51192">
    <property type="entry name" value="HELICASE_ATP_BIND_1"/>
    <property type="match status" value="1"/>
</dbReference>
<feature type="domain" description="RRM" evidence="11">
    <location>
        <begin position="1093"/>
        <end position="1176"/>
    </location>
</feature>
<reference evidence="14 15" key="1">
    <citation type="journal article" date="2018" name="Plant J.">
        <title>Genome sequences of Chlorella sorokiniana UTEX 1602 and Micractinium conductrix SAG 241.80: implications to maltose excretion by a green alga.</title>
        <authorList>
            <person name="Arriola M.B."/>
            <person name="Velmurugan N."/>
            <person name="Zhang Y."/>
            <person name="Plunkett M.H."/>
            <person name="Hondzo H."/>
            <person name="Barney B.M."/>
        </authorList>
    </citation>
    <scope>NUCLEOTIDE SEQUENCE [LARGE SCALE GENOMIC DNA]</scope>
    <source>
        <strain evidence="15">UTEX 1602</strain>
    </source>
</reference>
<dbReference type="NCBIfam" id="TIGR00614">
    <property type="entry name" value="recQ_fam"/>
    <property type="match status" value="1"/>
</dbReference>
<dbReference type="InterPro" id="IPR012677">
    <property type="entry name" value="Nucleotide-bd_a/b_plait_sf"/>
</dbReference>
<evidence type="ECO:0000256" key="9">
    <source>
        <dbReference type="SAM" id="Coils"/>
    </source>
</evidence>
<feature type="domain" description="Helicase ATP-binding" evidence="12">
    <location>
        <begin position="1179"/>
        <end position="1355"/>
    </location>
</feature>
<feature type="compositionally biased region" description="Basic residues" evidence="10">
    <location>
        <begin position="237"/>
        <end position="251"/>
    </location>
</feature>
<dbReference type="PROSITE" id="PS00036">
    <property type="entry name" value="BZIP_BASIC"/>
    <property type="match status" value="1"/>
</dbReference>
<evidence type="ECO:0000256" key="6">
    <source>
        <dbReference type="ARBA" id="ARBA00034617"/>
    </source>
</evidence>
<feature type="compositionally biased region" description="Low complexity" evidence="10">
    <location>
        <begin position="1628"/>
        <end position="1647"/>
    </location>
</feature>
<dbReference type="InterPro" id="IPR014001">
    <property type="entry name" value="Helicase_ATP-bd"/>
</dbReference>
<comment type="caution">
    <text evidence="14">The sequence shown here is derived from an EMBL/GenBank/DDBJ whole genome shotgun (WGS) entry which is preliminary data.</text>
</comment>
<evidence type="ECO:0000256" key="7">
    <source>
        <dbReference type="ARBA" id="ARBA00034808"/>
    </source>
</evidence>
<dbReference type="Gene3D" id="3.40.50.300">
    <property type="entry name" value="P-loop containing nucleotide triphosphate hydrolases"/>
    <property type="match status" value="2"/>
</dbReference>
<dbReference type="GO" id="GO:0000724">
    <property type="term" value="P:double-strand break repair via homologous recombination"/>
    <property type="evidence" value="ECO:0007669"/>
    <property type="project" value="TreeGrafter"/>
</dbReference>
<dbReference type="InterPro" id="IPR011545">
    <property type="entry name" value="DEAD/DEAH_box_helicase_dom"/>
</dbReference>
<dbReference type="Proteomes" id="UP000239899">
    <property type="component" value="Unassembled WGS sequence"/>
</dbReference>
<gene>
    <name evidence="14" type="ORF">C2E21_9408</name>
</gene>
<dbReference type="GO" id="GO:0009378">
    <property type="term" value="F:four-way junction helicase activity"/>
    <property type="evidence" value="ECO:0007669"/>
    <property type="project" value="TreeGrafter"/>
</dbReference>
<dbReference type="InterPro" id="IPR004589">
    <property type="entry name" value="DNA_helicase_ATP-dep_RecQ"/>
</dbReference>